<evidence type="ECO:0000313" key="3">
    <source>
        <dbReference type="Proteomes" id="UP001174936"/>
    </source>
</evidence>
<dbReference type="PANTHER" id="PTHR37542">
    <property type="entry name" value="HELO DOMAIN-CONTAINING PROTEIN-RELATED"/>
    <property type="match status" value="1"/>
</dbReference>
<name>A0AA39YE58_9PEZI</name>
<dbReference type="GO" id="GO:0004672">
    <property type="term" value="F:protein kinase activity"/>
    <property type="evidence" value="ECO:0007669"/>
    <property type="project" value="InterPro"/>
</dbReference>
<organism evidence="2 3">
    <name type="scientific">Cercophora newfieldiana</name>
    <dbReference type="NCBI Taxonomy" id="92897"/>
    <lineage>
        <taxon>Eukaryota</taxon>
        <taxon>Fungi</taxon>
        <taxon>Dikarya</taxon>
        <taxon>Ascomycota</taxon>
        <taxon>Pezizomycotina</taxon>
        <taxon>Sordariomycetes</taxon>
        <taxon>Sordariomycetidae</taxon>
        <taxon>Sordariales</taxon>
        <taxon>Lasiosphaeriaceae</taxon>
        <taxon>Cercophora</taxon>
    </lineage>
</organism>
<proteinExistence type="predicted"/>
<dbReference type="Proteomes" id="UP001174936">
    <property type="component" value="Unassembled WGS sequence"/>
</dbReference>
<dbReference type="GO" id="GO:0005524">
    <property type="term" value="F:ATP binding"/>
    <property type="evidence" value="ECO:0007669"/>
    <property type="project" value="InterPro"/>
</dbReference>
<evidence type="ECO:0000313" key="2">
    <source>
        <dbReference type="EMBL" id="KAK0650999.1"/>
    </source>
</evidence>
<accession>A0AA39YE58</accession>
<comment type="caution">
    <text evidence="2">The sequence shown here is derived from an EMBL/GenBank/DDBJ whole genome shotgun (WGS) entry which is preliminary data.</text>
</comment>
<protein>
    <recommendedName>
        <fullName evidence="1">Protein kinase domain-containing protein</fullName>
    </recommendedName>
</protein>
<feature type="domain" description="Protein kinase" evidence="1">
    <location>
        <begin position="154"/>
        <end position="469"/>
    </location>
</feature>
<dbReference type="Gene3D" id="1.10.510.10">
    <property type="entry name" value="Transferase(Phosphotransferase) domain 1"/>
    <property type="match status" value="1"/>
</dbReference>
<keyword evidence="3" id="KW-1185">Reference proteome</keyword>
<sequence>MSAELGLALVGTVELCLRFGIRLVELSRSIRGAHDEVDGLLLRLESIWNRTSVQLRFMSSVSAKLEEDYVKIQQRLLEKLTGTLSVVVAKLDSVVKVNAEGQESGTRAVKYAFLKNSISRTVQELREWQNEYDPTWFLVVLIHDSLVDATLENPQHSKGLGSGPVSIVSHLRGLLKGSTDDNIHVNLDGKDFDLRNTTALKYASTRVLSRGGDASERSFLIDTLSCSSYVDVGKAKRDSESLAKRLKVANPETFGLLRCQGLVKSKAVGANRLSAIHFVFRMPTQSPPTSLRAELLQEAPVSLTRVLHIAQCLAKSVSFIHVCDFVHKNIRPETIITVPDGNTSPSDAYLLGFDGFRSAYYQTTMEGDLAFERNLYRHPSRQGANVQEPYIMQHDIYALGVCLLEIGLWVSFVAYDDEDTPQMSGGLESDAVGQNFFRTPEMRLKLKEHFVALARERLPSRMGDKYTTVVVHCLTCLDLDNSNFSEGAITDEDGVVVGVRFIEKILLGLNEISM</sequence>
<dbReference type="PANTHER" id="PTHR37542:SF1">
    <property type="entry name" value="PRION-INHIBITION AND PROPAGATION HELO DOMAIN-CONTAINING PROTEIN"/>
    <property type="match status" value="1"/>
</dbReference>
<dbReference type="PROSITE" id="PS50011">
    <property type="entry name" value="PROTEIN_KINASE_DOM"/>
    <property type="match status" value="1"/>
</dbReference>
<dbReference type="InterPro" id="IPR011009">
    <property type="entry name" value="Kinase-like_dom_sf"/>
</dbReference>
<reference evidence="2" key="1">
    <citation type="submission" date="2023-06" db="EMBL/GenBank/DDBJ databases">
        <title>Genome-scale phylogeny and comparative genomics of the fungal order Sordariales.</title>
        <authorList>
            <consortium name="Lawrence Berkeley National Laboratory"/>
            <person name="Hensen N."/>
            <person name="Bonometti L."/>
            <person name="Westerberg I."/>
            <person name="Brannstrom I.O."/>
            <person name="Guillou S."/>
            <person name="Cros-Aarteil S."/>
            <person name="Calhoun S."/>
            <person name="Haridas S."/>
            <person name="Kuo A."/>
            <person name="Mondo S."/>
            <person name="Pangilinan J."/>
            <person name="Riley R."/>
            <person name="Labutti K."/>
            <person name="Andreopoulos B."/>
            <person name="Lipzen A."/>
            <person name="Chen C."/>
            <person name="Yanf M."/>
            <person name="Daum C."/>
            <person name="Ng V."/>
            <person name="Clum A."/>
            <person name="Steindorff A."/>
            <person name="Ohm R."/>
            <person name="Martin F."/>
            <person name="Silar P."/>
            <person name="Natvig D."/>
            <person name="Lalanne C."/>
            <person name="Gautier V."/>
            <person name="Ament-Velasquez S.L."/>
            <person name="Kruys A."/>
            <person name="Hutchinson M.I."/>
            <person name="Powell A.J."/>
            <person name="Barry K."/>
            <person name="Miller A.N."/>
            <person name="Grigoriev I.V."/>
            <person name="Debuchy R."/>
            <person name="Gladieux P."/>
            <person name="Thoren M.H."/>
            <person name="Johannesson H."/>
        </authorList>
    </citation>
    <scope>NUCLEOTIDE SEQUENCE</scope>
    <source>
        <strain evidence="2">SMH2532-1</strain>
    </source>
</reference>
<dbReference type="SUPFAM" id="SSF56112">
    <property type="entry name" value="Protein kinase-like (PK-like)"/>
    <property type="match status" value="1"/>
</dbReference>
<gene>
    <name evidence="2" type="ORF">B0T16DRAFT_72038</name>
</gene>
<dbReference type="EMBL" id="JAULSV010000002">
    <property type="protein sequence ID" value="KAK0650999.1"/>
    <property type="molecule type" value="Genomic_DNA"/>
</dbReference>
<dbReference type="InterPro" id="IPR000719">
    <property type="entry name" value="Prot_kinase_dom"/>
</dbReference>
<dbReference type="AlphaFoldDB" id="A0AA39YE58"/>
<evidence type="ECO:0000259" key="1">
    <source>
        <dbReference type="PROSITE" id="PS50011"/>
    </source>
</evidence>